<feature type="domain" description="DUF4283" evidence="1">
    <location>
        <begin position="2"/>
        <end position="53"/>
    </location>
</feature>
<evidence type="ECO:0000313" key="2">
    <source>
        <dbReference type="EMBL" id="KAK0579501.1"/>
    </source>
</evidence>
<name>A0AA39RTA1_ACESA</name>
<dbReference type="Proteomes" id="UP001168877">
    <property type="component" value="Unassembled WGS sequence"/>
</dbReference>
<dbReference type="InterPro" id="IPR025558">
    <property type="entry name" value="DUF4283"/>
</dbReference>
<organism evidence="2 3">
    <name type="scientific">Acer saccharum</name>
    <name type="common">Sugar maple</name>
    <dbReference type="NCBI Taxonomy" id="4024"/>
    <lineage>
        <taxon>Eukaryota</taxon>
        <taxon>Viridiplantae</taxon>
        <taxon>Streptophyta</taxon>
        <taxon>Embryophyta</taxon>
        <taxon>Tracheophyta</taxon>
        <taxon>Spermatophyta</taxon>
        <taxon>Magnoliopsida</taxon>
        <taxon>eudicotyledons</taxon>
        <taxon>Gunneridae</taxon>
        <taxon>Pentapetalae</taxon>
        <taxon>rosids</taxon>
        <taxon>malvids</taxon>
        <taxon>Sapindales</taxon>
        <taxon>Sapindaceae</taxon>
        <taxon>Hippocastanoideae</taxon>
        <taxon>Acereae</taxon>
        <taxon>Acer</taxon>
    </lineage>
</organism>
<dbReference type="Pfam" id="PF14111">
    <property type="entry name" value="DUF4283"/>
    <property type="match status" value="1"/>
</dbReference>
<reference evidence="2" key="1">
    <citation type="journal article" date="2022" name="Plant J.">
        <title>Strategies of tolerance reflected in two North American maple genomes.</title>
        <authorList>
            <person name="McEvoy S.L."/>
            <person name="Sezen U.U."/>
            <person name="Trouern-Trend A."/>
            <person name="McMahon S.M."/>
            <person name="Schaberg P.G."/>
            <person name="Yang J."/>
            <person name="Wegrzyn J.L."/>
            <person name="Swenson N.G."/>
        </authorList>
    </citation>
    <scope>NUCLEOTIDE SEQUENCE</scope>
    <source>
        <strain evidence="2">NS2018</strain>
    </source>
</reference>
<sequence>MRVIGKIWQVRKGMDIESITGNTFTFHFRDAYDLERVFSGGPWNFNNALLAMERPIGKGTIESLKFSQADFWVQIHQVPLLCMTREIGRFLGGMIGEVLEVDGGSSGDCVGKFMKVRVRVNIEKSLTRCLRY</sequence>
<accession>A0AA39RTA1</accession>
<evidence type="ECO:0000313" key="3">
    <source>
        <dbReference type="Proteomes" id="UP001168877"/>
    </source>
</evidence>
<reference evidence="2" key="2">
    <citation type="submission" date="2023-06" db="EMBL/GenBank/DDBJ databases">
        <authorList>
            <person name="Swenson N.G."/>
            <person name="Wegrzyn J.L."/>
            <person name="Mcevoy S.L."/>
        </authorList>
    </citation>
    <scope>NUCLEOTIDE SEQUENCE</scope>
    <source>
        <strain evidence="2">NS2018</strain>
        <tissue evidence="2">Leaf</tissue>
    </source>
</reference>
<comment type="caution">
    <text evidence="2">The sequence shown here is derived from an EMBL/GenBank/DDBJ whole genome shotgun (WGS) entry which is preliminary data.</text>
</comment>
<evidence type="ECO:0000259" key="1">
    <source>
        <dbReference type="Pfam" id="PF14111"/>
    </source>
</evidence>
<dbReference type="PANTHER" id="PTHR31286:SF167">
    <property type="entry name" value="OS09G0268800 PROTEIN"/>
    <property type="match status" value="1"/>
</dbReference>
<dbReference type="PANTHER" id="PTHR31286">
    <property type="entry name" value="GLYCINE-RICH CELL WALL STRUCTURAL PROTEIN 1.8-LIKE"/>
    <property type="match status" value="1"/>
</dbReference>
<dbReference type="InterPro" id="IPR040256">
    <property type="entry name" value="At4g02000-like"/>
</dbReference>
<protein>
    <recommendedName>
        <fullName evidence="1">DUF4283 domain-containing protein</fullName>
    </recommendedName>
</protein>
<dbReference type="AlphaFoldDB" id="A0AA39RTA1"/>
<proteinExistence type="predicted"/>
<gene>
    <name evidence="2" type="ORF">LWI29_027210</name>
</gene>
<keyword evidence="3" id="KW-1185">Reference proteome</keyword>
<dbReference type="EMBL" id="JAUESC010000385">
    <property type="protein sequence ID" value="KAK0579501.1"/>
    <property type="molecule type" value="Genomic_DNA"/>
</dbReference>